<sequence>MRLFILTTLFLTLSLAWLACSAPAAIERSCPLAAIEETSQFLLGDNQPKPISAHFSRSPLDGCYYCGGYSAPQCSELCWRYGYKYYACGKCYCYCS</sequence>
<proteinExistence type="predicted"/>
<organism evidence="2 3">
    <name type="scientific">Glomus cerebriforme</name>
    <dbReference type="NCBI Taxonomy" id="658196"/>
    <lineage>
        <taxon>Eukaryota</taxon>
        <taxon>Fungi</taxon>
        <taxon>Fungi incertae sedis</taxon>
        <taxon>Mucoromycota</taxon>
        <taxon>Glomeromycotina</taxon>
        <taxon>Glomeromycetes</taxon>
        <taxon>Glomerales</taxon>
        <taxon>Glomeraceae</taxon>
        <taxon>Glomus</taxon>
    </lineage>
</organism>
<evidence type="ECO:0000313" key="3">
    <source>
        <dbReference type="Proteomes" id="UP000265703"/>
    </source>
</evidence>
<protein>
    <recommendedName>
        <fullName evidence="4">Invertebrate defensins family profile domain-containing protein</fullName>
    </recommendedName>
</protein>
<gene>
    <name evidence="2" type="ORF">C1645_775015</name>
</gene>
<dbReference type="AlphaFoldDB" id="A0A397SZS1"/>
<dbReference type="Proteomes" id="UP000265703">
    <property type="component" value="Unassembled WGS sequence"/>
</dbReference>
<dbReference type="EMBL" id="QKYT01000265">
    <property type="protein sequence ID" value="RIA88401.1"/>
    <property type="molecule type" value="Genomic_DNA"/>
</dbReference>
<evidence type="ECO:0008006" key="4">
    <source>
        <dbReference type="Google" id="ProtNLM"/>
    </source>
</evidence>
<accession>A0A397SZS1</accession>
<name>A0A397SZS1_9GLOM</name>
<feature type="non-terminal residue" evidence="2">
    <location>
        <position position="96"/>
    </location>
</feature>
<evidence type="ECO:0000256" key="1">
    <source>
        <dbReference type="SAM" id="SignalP"/>
    </source>
</evidence>
<keyword evidence="3" id="KW-1185">Reference proteome</keyword>
<evidence type="ECO:0000313" key="2">
    <source>
        <dbReference type="EMBL" id="RIA88401.1"/>
    </source>
</evidence>
<reference evidence="2 3" key="1">
    <citation type="submission" date="2018-06" db="EMBL/GenBank/DDBJ databases">
        <title>Comparative genomics reveals the genomic features of Rhizophagus irregularis, R. cerebriforme, R. diaphanum and Gigaspora rosea, and their symbiotic lifestyle signature.</title>
        <authorList>
            <person name="Morin E."/>
            <person name="San Clemente H."/>
            <person name="Chen E.C.H."/>
            <person name="De La Providencia I."/>
            <person name="Hainaut M."/>
            <person name="Kuo A."/>
            <person name="Kohler A."/>
            <person name="Murat C."/>
            <person name="Tang N."/>
            <person name="Roy S."/>
            <person name="Loubradou J."/>
            <person name="Henrissat B."/>
            <person name="Grigoriev I.V."/>
            <person name="Corradi N."/>
            <person name="Roux C."/>
            <person name="Martin F.M."/>
        </authorList>
    </citation>
    <scope>NUCLEOTIDE SEQUENCE [LARGE SCALE GENOMIC DNA]</scope>
    <source>
        <strain evidence="2 3">DAOM 227022</strain>
    </source>
</reference>
<keyword evidence="1" id="KW-0732">Signal</keyword>
<dbReference type="PROSITE" id="PS51257">
    <property type="entry name" value="PROKAR_LIPOPROTEIN"/>
    <property type="match status" value="1"/>
</dbReference>
<feature type="chain" id="PRO_5017236972" description="Invertebrate defensins family profile domain-containing protein" evidence="1">
    <location>
        <begin position="22"/>
        <end position="96"/>
    </location>
</feature>
<comment type="caution">
    <text evidence="2">The sequence shown here is derived from an EMBL/GenBank/DDBJ whole genome shotgun (WGS) entry which is preliminary data.</text>
</comment>
<feature type="signal peptide" evidence="1">
    <location>
        <begin position="1"/>
        <end position="21"/>
    </location>
</feature>